<evidence type="ECO:0000256" key="2">
    <source>
        <dbReference type="ARBA" id="ARBA00005464"/>
    </source>
</evidence>
<comment type="function">
    <text evidence="10">Involved in protein export. Acts as a chaperone by maintaining the newly synthesized protein in an open conformation. Functions as a peptidyl-prolyl cis-trans isomerase.</text>
</comment>
<dbReference type="EC" id="5.2.1.8" evidence="3 10"/>
<evidence type="ECO:0000256" key="11">
    <source>
        <dbReference type="SAM" id="MobiDB-lite"/>
    </source>
</evidence>
<dbReference type="Pfam" id="PF05697">
    <property type="entry name" value="Trigger_N"/>
    <property type="match status" value="1"/>
</dbReference>
<evidence type="ECO:0000259" key="13">
    <source>
        <dbReference type="Pfam" id="PF05698"/>
    </source>
</evidence>
<dbReference type="InterPro" id="IPR036611">
    <property type="entry name" value="Trigger_fac_ribosome-bd_sf"/>
</dbReference>
<dbReference type="InterPro" id="IPR005215">
    <property type="entry name" value="Trig_fac"/>
</dbReference>
<dbReference type="NCBIfam" id="TIGR00115">
    <property type="entry name" value="tig"/>
    <property type="match status" value="1"/>
</dbReference>
<dbReference type="HAMAP" id="MF_00303">
    <property type="entry name" value="Trigger_factor_Tig"/>
    <property type="match status" value="1"/>
</dbReference>
<dbReference type="GO" id="GO:0015031">
    <property type="term" value="P:protein transport"/>
    <property type="evidence" value="ECO:0007669"/>
    <property type="project" value="UniProtKB-UniRule"/>
</dbReference>
<dbReference type="GO" id="GO:0043022">
    <property type="term" value="F:ribosome binding"/>
    <property type="evidence" value="ECO:0007669"/>
    <property type="project" value="TreeGrafter"/>
</dbReference>
<dbReference type="PANTHER" id="PTHR30560">
    <property type="entry name" value="TRIGGER FACTOR CHAPERONE AND PEPTIDYL-PROLYL CIS/TRANS ISOMERASE"/>
    <property type="match status" value="1"/>
</dbReference>
<dbReference type="AlphaFoldDB" id="A0A9D2HCB8"/>
<evidence type="ECO:0000313" key="14">
    <source>
        <dbReference type="EMBL" id="HJA07869.1"/>
    </source>
</evidence>
<comment type="domain">
    <text evidence="10">Consists of 3 domains; the N-terminus binds the ribosome, the middle domain has PPIase activity, while the C-terminus has intrinsic chaperone activity on its own.</text>
</comment>
<dbReference type="InterPro" id="IPR008880">
    <property type="entry name" value="Trigger_fac_C"/>
</dbReference>
<evidence type="ECO:0000256" key="8">
    <source>
        <dbReference type="ARBA" id="ARBA00023235"/>
    </source>
</evidence>
<dbReference type="GO" id="GO:0051301">
    <property type="term" value="P:cell division"/>
    <property type="evidence" value="ECO:0007669"/>
    <property type="project" value="UniProtKB-KW"/>
</dbReference>
<reference evidence="14" key="2">
    <citation type="submission" date="2021-04" db="EMBL/GenBank/DDBJ databases">
        <authorList>
            <person name="Gilroy R."/>
        </authorList>
    </citation>
    <scope>NUCLEOTIDE SEQUENCE</scope>
    <source>
        <strain evidence="14">CHK186-16707</strain>
    </source>
</reference>
<comment type="catalytic activity">
    <reaction evidence="1 10">
        <text>[protein]-peptidylproline (omega=180) = [protein]-peptidylproline (omega=0)</text>
        <dbReference type="Rhea" id="RHEA:16237"/>
        <dbReference type="Rhea" id="RHEA-COMP:10747"/>
        <dbReference type="Rhea" id="RHEA-COMP:10748"/>
        <dbReference type="ChEBI" id="CHEBI:83833"/>
        <dbReference type="ChEBI" id="CHEBI:83834"/>
        <dbReference type="EC" id="5.2.1.8"/>
    </reaction>
</comment>
<feature type="region of interest" description="Disordered" evidence="11">
    <location>
        <begin position="436"/>
        <end position="462"/>
    </location>
</feature>
<evidence type="ECO:0000256" key="3">
    <source>
        <dbReference type="ARBA" id="ARBA00013194"/>
    </source>
</evidence>
<dbReference type="PANTHER" id="PTHR30560:SF3">
    <property type="entry name" value="TRIGGER FACTOR-LIKE PROTEIN TIG, CHLOROPLASTIC"/>
    <property type="match status" value="1"/>
</dbReference>
<evidence type="ECO:0000256" key="4">
    <source>
        <dbReference type="ARBA" id="ARBA00016902"/>
    </source>
</evidence>
<keyword evidence="6 10" id="KW-0697">Rotamase</keyword>
<accession>A0A9D2HCB8</accession>
<keyword evidence="5 10" id="KW-0963">Cytoplasm</keyword>
<dbReference type="Gene3D" id="3.30.70.1050">
    <property type="entry name" value="Trigger factor ribosome-binding domain"/>
    <property type="match status" value="1"/>
</dbReference>
<dbReference type="SUPFAM" id="SSF102735">
    <property type="entry name" value="Trigger factor ribosome-binding domain"/>
    <property type="match status" value="1"/>
</dbReference>
<dbReference type="SUPFAM" id="SSF109998">
    <property type="entry name" value="Triger factor/SurA peptide-binding domain-like"/>
    <property type="match status" value="1"/>
</dbReference>
<feature type="compositionally biased region" description="Low complexity" evidence="11">
    <location>
        <begin position="448"/>
        <end position="462"/>
    </location>
</feature>
<comment type="caution">
    <text evidence="14">The sequence shown here is derived from an EMBL/GenBank/DDBJ whole genome shotgun (WGS) entry which is preliminary data.</text>
</comment>
<dbReference type="Proteomes" id="UP000824225">
    <property type="component" value="Unassembled WGS sequence"/>
</dbReference>
<keyword evidence="8 10" id="KW-0413">Isomerase</keyword>
<dbReference type="InterPro" id="IPR037041">
    <property type="entry name" value="Trigger_fac_C_sf"/>
</dbReference>
<comment type="subcellular location">
    <subcellularLocation>
        <location evidence="10">Cytoplasm</location>
    </subcellularLocation>
    <text evidence="10">About half TF is bound to the ribosome near the polypeptide exit tunnel while the other half is free in the cytoplasm.</text>
</comment>
<feature type="domain" description="Trigger factor C-terminal" evidence="13">
    <location>
        <begin position="273"/>
        <end position="425"/>
    </location>
</feature>
<evidence type="ECO:0000313" key="15">
    <source>
        <dbReference type="Proteomes" id="UP000824225"/>
    </source>
</evidence>
<sequence length="462" mass="51111">MEHSIEVVSPVARKISVTVPAAGVNAVLDSTVRGFGANLSLDGFRKGKVPARVIERRFPEEIVSRATETLVNGQVSEILEKEGLNPVSRIEFDSGDARQVERDQSFSFTFSFEVLPDSIELPEDMSALSVDVEAPELKPEEVESITMRIRKTMATLDEVTENRLPQDGDVVLVDVEGTVDGKPAPGMSARNFLMQLRAPKEGDKPADVETVVRTLHAGEEGEGSMVASEDHPDPSLRGRTVQLKVKLHKISREVLPELNDEFAKKVGFEDIGKLRQAILDQAMNNKLREIRSKGQQKLLDSLLDAQDFPLPPVLVEKHLNEYLAEARDYLTQQGLDQNAVADTLKNMKDEGSVQARMQAKAQAFLMALAFRENIRVTQQEADRHILQIAQETKQDFAKLREAIWQNGMIHDIQERLMAAKALDMLYAKAKKITVDADGKPVPAPETGAAAPEKVVEPAENAE</sequence>
<evidence type="ECO:0000256" key="5">
    <source>
        <dbReference type="ARBA" id="ARBA00022490"/>
    </source>
</evidence>
<dbReference type="PIRSF" id="PIRSF003095">
    <property type="entry name" value="Trigger_factor"/>
    <property type="match status" value="1"/>
</dbReference>
<dbReference type="Gene3D" id="1.10.3120.10">
    <property type="entry name" value="Trigger factor, C-terminal domain"/>
    <property type="match status" value="1"/>
</dbReference>
<dbReference type="EMBL" id="DXAN01000003">
    <property type="protein sequence ID" value="HJA07869.1"/>
    <property type="molecule type" value="Genomic_DNA"/>
</dbReference>
<dbReference type="GO" id="GO:0044183">
    <property type="term" value="F:protein folding chaperone"/>
    <property type="evidence" value="ECO:0007669"/>
    <property type="project" value="TreeGrafter"/>
</dbReference>
<evidence type="ECO:0000259" key="12">
    <source>
        <dbReference type="Pfam" id="PF05697"/>
    </source>
</evidence>
<organism evidence="14 15">
    <name type="scientific">Candidatus Mailhella merdigallinarum</name>
    <dbReference type="NCBI Taxonomy" id="2838658"/>
    <lineage>
        <taxon>Bacteria</taxon>
        <taxon>Pseudomonadati</taxon>
        <taxon>Thermodesulfobacteriota</taxon>
        <taxon>Desulfovibrionia</taxon>
        <taxon>Desulfovibrionales</taxon>
        <taxon>Desulfovibrionaceae</taxon>
        <taxon>Mailhella</taxon>
    </lineage>
</organism>
<comment type="similarity">
    <text evidence="2 10">Belongs to the FKBP-type PPIase family. Tig subfamily.</text>
</comment>
<evidence type="ECO:0000256" key="6">
    <source>
        <dbReference type="ARBA" id="ARBA00023110"/>
    </source>
</evidence>
<proteinExistence type="inferred from homology"/>
<keyword evidence="10" id="KW-0131">Cell cycle</keyword>
<gene>
    <name evidence="10 14" type="primary">tig</name>
    <name evidence="14" type="ORF">H9962_01565</name>
</gene>
<feature type="domain" description="Trigger factor ribosome-binding bacterial" evidence="12">
    <location>
        <begin position="1"/>
        <end position="144"/>
    </location>
</feature>
<evidence type="ECO:0000256" key="10">
    <source>
        <dbReference type="HAMAP-Rule" id="MF_00303"/>
    </source>
</evidence>
<keyword evidence="7 10" id="KW-0143">Chaperone</keyword>
<dbReference type="GO" id="GO:0003755">
    <property type="term" value="F:peptidyl-prolyl cis-trans isomerase activity"/>
    <property type="evidence" value="ECO:0007669"/>
    <property type="project" value="UniProtKB-UniRule"/>
</dbReference>
<dbReference type="InterPro" id="IPR027304">
    <property type="entry name" value="Trigger_fact/SurA_dom_sf"/>
</dbReference>
<evidence type="ECO:0000256" key="9">
    <source>
        <dbReference type="ARBA" id="ARBA00029986"/>
    </source>
</evidence>
<protein>
    <recommendedName>
        <fullName evidence="4 10">Trigger factor</fullName>
        <shortName evidence="10">TF</shortName>
        <ecNumber evidence="3 10">5.2.1.8</ecNumber>
    </recommendedName>
    <alternativeName>
        <fullName evidence="9 10">PPIase</fullName>
    </alternativeName>
</protein>
<keyword evidence="10" id="KW-0132">Cell division</keyword>
<dbReference type="InterPro" id="IPR008881">
    <property type="entry name" value="Trigger_fac_ribosome-bd_bac"/>
</dbReference>
<dbReference type="GO" id="GO:0005737">
    <property type="term" value="C:cytoplasm"/>
    <property type="evidence" value="ECO:0007669"/>
    <property type="project" value="UniProtKB-SubCell"/>
</dbReference>
<dbReference type="SUPFAM" id="SSF54534">
    <property type="entry name" value="FKBP-like"/>
    <property type="match status" value="1"/>
</dbReference>
<reference evidence="14" key="1">
    <citation type="journal article" date="2021" name="PeerJ">
        <title>Extensive microbial diversity within the chicken gut microbiome revealed by metagenomics and culture.</title>
        <authorList>
            <person name="Gilroy R."/>
            <person name="Ravi A."/>
            <person name="Getino M."/>
            <person name="Pursley I."/>
            <person name="Horton D.L."/>
            <person name="Alikhan N.F."/>
            <person name="Baker D."/>
            <person name="Gharbi K."/>
            <person name="Hall N."/>
            <person name="Watson M."/>
            <person name="Adriaenssens E.M."/>
            <person name="Foster-Nyarko E."/>
            <person name="Jarju S."/>
            <person name="Secka A."/>
            <person name="Antonio M."/>
            <person name="Oren A."/>
            <person name="Chaudhuri R.R."/>
            <person name="La Ragione R."/>
            <person name="Hildebrand F."/>
            <person name="Pallen M.J."/>
        </authorList>
    </citation>
    <scope>NUCLEOTIDE SEQUENCE</scope>
    <source>
        <strain evidence="14">CHK186-16707</strain>
    </source>
</reference>
<name>A0A9D2HCB8_9BACT</name>
<dbReference type="Gene3D" id="3.10.50.40">
    <property type="match status" value="1"/>
</dbReference>
<dbReference type="GO" id="GO:0043335">
    <property type="term" value="P:protein unfolding"/>
    <property type="evidence" value="ECO:0007669"/>
    <property type="project" value="TreeGrafter"/>
</dbReference>
<dbReference type="Pfam" id="PF05698">
    <property type="entry name" value="Trigger_C"/>
    <property type="match status" value="1"/>
</dbReference>
<evidence type="ECO:0000256" key="7">
    <source>
        <dbReference type="ARBA" id="ARBA00023186"/>
    </source>
</evidence>
<dbReference type="InterPro" id="IPR046357">
    <property type="entry name" value="PPIase_dom_sf"/>
</dbReference>
<evidence type="ECO:0000256" key="1">
    <source>
        <dbReference type="ARBA" id="ARBA00000971"/>
    </source>
</evidence>
<dbReference type="GO" id="GO:0051083">
    <property type="term" value="P:'de novo' cotranslational protein folding"/>
    <property type="evidence" value="ECO:0007669"/>
    <property type="project" value="TreeGrafter"/>
</dbReference>